<dbReference type="Gene3D" id="3.90.226.10">
    <property type="entry name" value="2-enoyl-CoA Hydratase, Chain A, domain 1"/>
    <property type="match status" value="1"/>
</dbReference>
<dbReference type="AlphaFoldDB" id="A0A318JER4"/>
<dbReference type="Proteomes" id="UP000248395">
    <property type="component" value="Unassembled WGS sequence"/>
</dbReference>
<dbReference type="RefSeq" id="WP_059285857.1">
    <property type="nucleotide sequence ID" value="NZ_LNQU01000044.1"/>
</dbReference>
<evidence type="ECO:0000313" key="2">
    <source>
        <dbReference type="EMBL" id="PXX45658.1"/>
    </source>
</evidence>
<comment type="caution">
    <text evidence="2">The sequence shown here is derived from an EMBL/GenBank/DDBJ whole genome shotgun (WGS) entry which is preliminary data.</text>
</comment>
<dbReference type="InterPro" id="IPR029045">
    <property type="entry name" value="ClpP/crotonase-like_dom_sf"/>
</dbReference>
<comment type="similarity">
    <text evidence="1">Belongs to the enoyl-CoA hydratase/isomerase family.</text>
</comment>
<dbReference type="GO" id="GO:0003824">
    <property type="term" value="F:catalytic activity"/>
    <property type="evidence" value="ECO:0007669"/>
    <property type="project" value="UniProtKB-ARBA"/>
</dbReference>
<accession>A0A318JER4</accession>
<dbReference type="InterPro" id="IPR051683">
    <property type="entry name" value="Enoyl-CoA_Hydratase/Isomerase"/>
</dbReference>
<reference evidence="2 3" key="1">
    <citation type="submission" date="2018-05" db="EMBL/GenBank/DDBJ databases">
        <title>Genomic Encyclopedia of Type Strains, Phase IV (KMG-IV): sequencing the most valuable type-strain genomes for metagenomic binning, comparative biology and taxonomic classification.</title>
        <authorList>
            <person name="Goeker M."/>
        </authorList>
    </citation>
    <scope>NUCLEOTIDE SEQUENCE [LARGE SCALE GENOMIC DNA]</scope>
    <source>
        <strain evidence="2 3">DSM 25134</strain>
    </source>
</reference>
<dbReference type="CDD" id="cd06558">
    <property type="entry name" value="crotonase-like"/>
    <property type="match status" value="1"/>
</dbReference>
<protein>
    <submittedName>
        <fullName evidence="2">Methylglutaconyl-CoA hydratase</fullName>
    </submittedName>
</protein>
<evidence type="ECO:0000313" key="3">
    <source>
        <dbReference type="Proteomes" id="UP000248395"/>
    </source>
</evidence>
<dbReference type="OrthoDB" id="9807606at2"/>
<organism evidence="2 3">
    <name type="scientific">Aquitalea magnusonii</name>
    <dbReference type="NCBI Taxonomy" id="332411"/>
    <lineage>
        <taxon>Bacteria</taxon>
        <taxon>Pseudomonadati</taxon>
        <taxon>Pseudomonadota</taxon>
        <taxon>Betaproteobacteria</taxon>
        <taxon>Neisseriales</taxon>
        <taxon>Chromobacteriaceae</taxon>
        <taxon>Aquitalea</taxon>
    </lineage>
</organism>
<dbReference type="PANTHER" id="PTHR42964">
    <property type="entry name" value="ENOYL-COA HYDRATASE"/>
    <property type="match status" value="1"/>
</dbReference>
<gene>
    <name evidence="2" type="ORF">DFR38_11149</name>
</gene>
<sequence>MEEAVLLKVSPQGIATVTLNRGELHNALDDKMVELLTATLQTLAEDDSIRAVILTGEGISFSAGHDSAWMRRLTDFDEAQLRRDAQRLSTLLETLDHLPKPTIARVQGSAFGIGAALVACCDVSISVAEALFCFSDVKLGIIPALAAPYIVRAIGPRAARRYFVTAERINAGKARRLGLIHQTVENDELDDAVAHMCRQLLLNGPHAMIAAKQLIRDIEHHDIGPEVIALTVDRIVALRRSEEGQEGVKAFLEMRKPGWID</sequence>
<dbReference type="GO" id="GO:0008300">
    <property type="term" value="P:isoprenoid catabolic process"/>
    <property type="evidence" value="ECO:0007669"/>
    <property type="project" value="TreeGrafter"/>
</dbReference>
<evidence type="ECO:0000256" key="1">
    <source>
        <dbReference type="ARBA" id="ARBA00005254"/>
    </source>
</evidence>
<name>A0A318JER4_9NEIS</name>
<proteinExistence type="inferred from homology"/>
<dbReference type="InterPro" id="IPR001753">
    <property type="entry name" value="Enoyl-CoA_hydra/iso"/>
</dbReference>
<dbReference type="EMBL" id="QJKC01000011">
    <property type="protein sequence ID" value="PXX45658.1"/>
    <property type="molecule type" value="Genomic_DNA"/>
</dbReference>
<keyword evidence="3" id="KW-1185">Reference proteome</keyword>
<dbReference type="InterPro" id="IPR014748">
    <property type="entry name" value="Enoyl-CoA_hydra_C"/>
</dbReference>
<dbReference type="Pfam" id="PF00378">
    <property type="entry name" value="ECH_1"/>
    <property type="match status" value="1"/>
</dbReference>
<dbReference type="SUPFAM" id="SSF52096">
    <property type="entry name" value="ClpP/crotonase"/>
    <property type="match status" value="1"/>
</dbReference>
<dbReference type="Gene3D" id="1.10.12.10">
    <property type="entry name" value="Lyase 2-enoyl-coa Hydratase, Chain A, domain 2"/>
    <property type="match status" value="1"/>
</dbReference>
<dbReference type="PANTHER" id="PTHR42964:SF1">
    <property type="entry name" value="POLYKETIDE BIOSYNTHESIS ENOYL-COA HYDRATASE PKSH-RELATED"/>
    <property type="match status" value="1"/>
</dbReference>